<evidence type="ECO:0000256" key="1">
    <source>
        <dbReference type="SAM" id="MobiDB-lite"/>
    </source>
</evidence>
<accession>A0AAY4EZ76</accession>
<reference evidence="2 3" key="1">
    <citation type="submission" date="2020-06" db="EMBL/GenBank/DDBJ databases">
        <authorList>
            <consortium name="Wellcome Sanger Institute Data Sharing"/>
        </authorList>
    </citation>
    <scope>NUCLEOTIDE SEQUENCE [LARGE SCALE GENOMIC DNA]</scope>
</reference>
<dbReference type="AlphaFoldDB" id="A0AAY4EZ76"/>
<protein>
    <submittedName>
        <fullName evidence="2">Uncharacterized protein</fullName>
    </submittedName>
</protein>
<dbReference type="Proteomes" id="UP000694580">
    <property type="component" value="Chromosome 15"/>
</dbReference>
<keyword evidence="3" id="KW-1185">Reference proteome</keyword>
<sequence length="134" mass="14530">MISGRSRKRLFGEHETFHKRSADVPRGPLHIQHVVEIGNVAYGQSQDLDLGQLLVRRQRGQQLPELRERHVEGLHADPLPRGVGRAVLGGGAPAPALLLPGEVVCATAGHLRHGDGPGETRQDGHLSPPHTELK</sequence>
<dbReference type="Ensembl" id="ENSDCDT00010073103.1">
    <property type="protein sequence ID" value="ENSDCDP00010062309.1"/>
    <property type="gene ID" value="ENSDCDG00010034232.1"/>
</dbReference>
<organism evidence="2 3">
    <name type="scientific">Denticeps clupeoides</name>
    <name type="common">denticle herring</name>
    <dbReference type="NCBI Taxonomy" id="299321"/>
    <lineage>
        <taxon>Eukaryota</taxon>
        <taxon>Metazoa</taxon>
        <taxon>Chordata</taxon>
        <taxon>Craniata</taxon>
        <taxon>Vertebrata</taxon>
        <taxon>Euteleostomi</taxon>
        <taxon>Actinopterygii</taxon>
        <taxon>Neopterygii</taxon>
        <taxon>Teleostei</taxon>
        <taxon>Clupei</taxon>
        <taxon>Clupeiformes</taxon>
        <taxon>Denticipitoidei</taxon>
        <taxon>Denticipitidae</taxon>
        <taxon>Denticeps</taxon>
    </lineage>
</organism>
<feature type="compositionally biased region" description="Basic and acidic residues" evidence="1">
    <location>
        <begin position="112"/>
        <end position="124"/>
    </location>
</feature>
<evidence type="ECO:0000313" key="2">
    <source>
        <dbReference type="Ensembl" id="ENSDCDP00010062309.1"/>
    </source>
</evidence>
<reference evidence="2" key="3">
    <citation type="submission" date="2025-09" db="UniProtKB">
        <authorList>
            <consortium name="Ensembl"/>
        </authorList>
    </citation>
    <scope>IDENTIFICATION</scope>
</reference>
<feature type="region of interest" description="Disordered" evidence="1">
    <location>
        <begin position="110"/>
        <end position="134"/>
    </location>
</feature>
<reference evidence="2" key="2">
    <citation type="submission" date="2025-08" db="UniProtKB">
        <authorList>
            <consortium name="Ensembl"/>
        </authorList>
    </citation>
    <scope>IDENTIFICATION</scope>
</reference>
<evidence type="ECO:0000313" key="3">
    <source>
        <dbReference type="Proteomes" id="UP000694580"/>
    </source>
</evidence>
<name>A0AAY4EZ76_9TELE</name>
<proteinExistence type="predicted"/>